<keyword evidence="2" id="KW-1185">Reference proteome</keyword>
<dbReference type="EMBL" id="BOMI01000033">
    <property type="protein sequence ID" value="GID73317.1"/>
    <property type="molecule type" value="Genomic_DNA"/>
</dbReference>
<reference evidence="1 2" key="1">
    <citation type="submission" date="2021-01" db="EMBL/GenBank/DDBJ databases">
        <title>Whole genome shotgun sequence of Actinoplanes deccanensis NBRC 13994.</title>
        <authorList>
            <person name="Komaki H."/>
            <person name="Tamura T."/>
        </authorList>
    </citation>
    <scope>NUCLEOTIDE SEQUENCE [LARGE SCALE GENOMIC DNA]</scope>
    <source>
        <strain evidence="1 2">NBRC 13994</strain>
    </source>
</reference>
<dbReference type="Proteomes" id="UP000609879">
    <property type="component" value="Unassembled WGS sequence"/>
</dbReference>
<name>A0ABQ3Y012_9ACTN</name>
<dbReference type="RefSeq" id="WP_203761242.1">
    <property type="nucleotide sequence ID" value="NZ_BAAABO010000029.1"/>
</dbReference>
<accession>A0ABQ3Y012</accession>
<evidence type="ECO:0000313" key="2">
    <source>
        <dbReference type="Proteomes" id="UP000609879"/>
    </source>
</evidence>
<comment type="caution">
    <text evidence="1">The sequence shown here is derived from an EMBL/GenBank/DDBJ whole genome shotgun (WGS) entry which is preliminary data.</text>
</comment>
<dbReference type="Gene3D" id="3.30.420.240">
    <property type="match status" value="1"/>
</dbReference>
<sequence length="507" mass="55805">MTASVFTSSANAFEMAAREFEPPPTSPYINDPVGWVQNELGDHLWSKQREIAESVRNHRRTAVKSCHNAGKSFLASRMAAWWIAAHPPGEAFVASTAPSYPQVHAILWEEIRKAARRAQKNGSAIPGRVLQSDEWKLDDTSIVGWGRKPADTDEHGFQGIHRRYVLVILDEACGIPQQLWTAVEAITTNADCRILAIGNPDDPSTEFASVCKPGSGWNVIRINGLETPNFTPEQIGAHPELIALYDKLGIEPTTEPVPDGLRPLMLDPEWVADKIRRWGIESPRFTSKVLGDFPDIGEDVLFPPSLIQAAQERSCEPGPWSILGVDVARYGSDRTIFCLRRGPVMRVAGDFTKQATTETTGRVVNAIGEHDVDEIRVDGVGVGGGVVDQLVELGHDVVDMQAGGGALDTEMFANARAEWFWGLKLRFEDGDADIDPDDDELAAQLGSMKYKFNSRGQIVIESKDDMRKRGMPSPDKADALMLTSAVLPPPDRVVEDPEVDDYEISPY</sequence>
<protein>
    <recommendedName>
        <fullName evidence="3">Terminase</fullName>
    </recommendedName>
</protein>
<evidence type="ECO:0000313" key="1">
    <source>
        <dbReference type="EMBL" id="GID73317.1"/>
    </source>
</evidence>
<evidence type="ECO:0008006" key="3">
    <source>
        <dbReference type="Google" id="ProtNLM"/>
    </source>
</evidence>
<dbReference type="Gene3D" id="3.40.50.300">
    <property type="entry name" value="P-loop containing nucleotide triphosphate hydrolases"/>
    <property type="match status" value="1"/>
</dbReference>
<proteinExistence type="predicted"/>
<gene>
    <name evidence="1" type="ORF">Ade02nite_19580</name>
</gene>
<dbReference type="InterPro" id="IPR027417">
    <property type="entry name" value="P-loop_NTPase"/>
</dbReference>
<organism evidence="1 2">
    <name type="scientific">Paractinoplanes deccanensis</name>
    <dbReference type="NCBI Taxonomy" id="113561"/>
    <lineage>
        <taxon>Bacteria</taxon>
        <taxon>Bacillati</taxon>
        <taxon>Actinomycetota</taxon>
        <taxon>Actinomycetes</taxon>
        <taxon>Micromonosporales</taxon>
        <taxon>Micromonosporaceae</taxon>
        <taxon>Paractinoplanes</taxon>
    </lineage>
</organism>